<protein>
    <recommendedName>
        <fullName evidence="5">Heat-inducible transcription repressor HrcA</fullName>
    </recommendedName>
</protein>
<dbReference type="Pfam" id="PF01628">
    <property type="entry name" value="HrcA"/>
    <property type="match status" value="1"/>
</dbReference>
<dbReference type="SUPFAM" id="SSF55781">
    <property type="entry name" value="GAF domain-like"/>
    <property type="match status" value="1"/>
</dbReference>
<name>A0A0R1PJK1_9LACO</name>
<keyword evidence="4 5" id="KW-0804">Transcription</keyword>
<dbReference type="InterPro" id="IPR002571">
    <property type="entry name" value="HrcA"/>
</dbReference>
<dbReference type="SUPFAM" id="SSF46785">
    <property type="entry name" value="Winged helix' DNA-binding domain"/>
    <property type="match status" value="1"/>
</dbReference>
<dbReference type="GO" id="GO:0045892">
    <property type="term" value="P:negative regulation of DNA-templated transcription"/>
    <property type="evidence" value="ECO:0007669"/>
    <property type="project" value="UniProtKB-UniRule"/>
</dbReference>
<dbReference type="PANTHER" id="PTHR34824">
    <property type="entry name" value="HEAT-INDUCIBLE TRANSCRIPTION REPRESSOR HRCA"/>
    <property type="match status" value="1"/>
</dbReference>
<evidence type="ECO:0000256" key="3">
    <source>
        <dbReference type="ARBA" id="ARBA00023016"/>
    </source>
</evidence>
<dbReference type="Proteomes" id="UP000051908">
    <property type="component" value="Unassembled WGS sequence"/>
</dbReference>
<dbReference type="HAMAP" id="MF_00081">
    <property type="entry name" value="HrcA"/>
    <property type="match status" value="1"/>
</dbReference>
<evidence type="ECO:0000256" key="4">
    <source>
        <dbReference type="ARBA" id="ARBA00023163"/>
    </source>
</evidence>
<dbReference type="AlphaFoldDB" id="A0A0R1PJK1"/>
<comment type="caution">
    <text evidence="7">The sequence shown here is derived from an EMBL/GenBank/DDBJ whole genome shotgun (WGS) entry which is preliminary data.</text>
</comment>
<evidence type="ECO:0000313" key="8">
    <source>
        <dbReference type="Proteomes" id="UP000051908"/>
    </source>
</evidence>
<evidence type="ECO:0000313" key="7">
    <source>
        <dbReference type="EMBL" id="KRL29994.1"/>
    </source>
</evidence>
<proteinExistence type="inferred from homology"/>
<feature type="domain" description="Heat-inducible transcription repressor HrcA C-terminal" evidence="6">
    <location>
        <begin position="114"/>
        <end position="334"/>
    </location>
</feature>
<evidence type="ECO:0000256" key="2">
    <source>
        <dbReference type="ARBA" id="ARBA00023015"/>
    </source>
</evidence>
<evidence type="ECO:0000259" key="6">
    <source>
        <dbReference type="Pfam" id="PF01628"/>
    </source>
</evidence>
<dbReference type="InterPro" id="IPR023120">
    <property type="entry name" value="WHTH_transcript_rep_HrcA_IDD"/>
</dbReference>
<accession>A0A0R1PJK1</accession>
<dbReference type="Gene3D" id="3.30.450.40">
    <property type="match status" value="1"/>
</dbReference>
<dbReference type="PIRSF" id="PIRSF005485">
    <property type="entry name" value="HrcA"/>
    <property type="match status" value="1"/>
</dbReference>
<dbReference type="Gene3D" id="1.10.10.10">
    <property type="entry name" value="Winged helix-like DNA-binding domain superfamily/Winged helix DNA-binding domain"/>
    <property type="match status" value="1"/>
</dbReference>
<comment type="function">
    <text evidence="5">Negative regulator of class I heat shock genes (grpE-dnaK-dnaJ and groELS operons). Prevents heat-shock induction of these operons.</text>
</comment>
<dbReference type="InterPro" id="IPR029016">
    <property type="entry name" value="GAF-like_dom_sf"/>
</dbReference>
<evidence type="ECO:0000256" key="1">
    <source>
        <dbReference type="ARBA" id="ARBA00022491"/>
    </source>
</evidence>
<dbReference type="EMBL" id="AZES01000100">
    <property type="protein sequence ID" value="KRL29994.1"/>
    <property type="molecule type" value="Genomic_DNA"/>
</dbReference>
<evidence type="ECO:0000256" key="5">
    <source>
        <dbReference type="HAMAP-Rule" id="MF_00081"/>
    </source>
</evidence>
<dbReference type="InterPro" id="IPR036390">
    <property type="entry name" value="WH_DNA-bd_sf"/>
</dbReference>
<dbReference type="InterPro" id="IPR036388">
    <property type="entry name" value="WH-like_DNA-bd_sf"/>
</dbReference>
<keyword evidence="8" id="KW-1185">Reference proteome</keyword>
<sequence length="358" mass="40026">MNSAKKEDGIMLSQRQDAILREVVRIFTDTGQPVGSKTLMNELPFHVSSATIRNEMAVLEEVGYLEKTHLSSGRIPSAMGYRYYLDHLVQPTSVPQDIAQRIDDDFGKTYHQIDDIIEQSAKILSHLTSYTAITLGPESSSVLLTGFRIVPLNPHQLMAIIVTSDNNVENNIYTIDDDFDTSLIEKIVNIVNDKLVGQPLPKVIQMLHTDVPAILSEYMYSTDGLLDMMDQLFKKAGAEKYYVDGQLNLLNYANNDDLSEVQSLFSIINQSTDLRKLIDPSISDDAIKVRLGSELGSDALKNYSIITANYDVGHHGKGVIALLGPTTMHYSQLIGLLGEFRVELAKRLIDYYSRYDDS</sequence>
<dbReference type="PATRIC" id="fig|1122151.5.peg.307"/>
<keyword evidence="1 5" id="KW-0678">Repressor</keyword>
<dbReference type="InterPro" id="IPR021153">
    <property type="entry name" value="HrcA_C"/>
</dbReference>
<dbReference type="NCBIfam" id="TIGR00331">
    <property type="entry name" value="hrcA"/>
    <property type="match status" value="1"/>
</dbReference>
<dbReference type="GO" id="GO:0003677">
    <property type="term" value="F:DNA binding"/>
    <property type="evidence" value="ECO:0007669"/>
    <property type="project" value="InterPro"/>
</dbReference>
<reference evidence="7 8" key="1">
    <citation type="journal article" date="2015" name="Genome Announc.">
        <title>Expanding the biotechnology potential of lactobacilli through comparative genomics of 213 strains and associated genera.</title>
        <authorList>
            <person name="Sun Z."/>
            <person name="Harris H.M."/>
            <person name="McCann A."/>
            <person name="Guo C."/>
            <person name="Argimon S."/>
            <person name="Zhang W."/>
            <person name="Yang X."/>
            <person name="Jeffery I.B."/>
            <person name="Cooney J.C."/>
            <person name="Kagawa T.F."/>
            <person name="Liu W."/>
            <person name="Song Y."/>
            <person name="Salvetti E."/>
            <person name="Wrobel A."/>
            <person name="Rasinkangas P."/>
            <person name="Parkhill J."/>
            <person name="Rea M.C."/>
            <person name="O'Sullivan O."/>
            <person name="Ritari J."/>
            <person name="Douillard F.P."/>
            <person name="Paul Ross R."/>
            <person name="Yang R."/>
            <person name="Briner A.E."/>
            <person name="Felis G.E."/>
            <person name="de Vos W.M."/>
            <person name="Barrangou R."/>
            <person name="Klaenhammer T.R."/>
            <person name="Caufield P.W."/>
            <person name="Cui Y."/>
            <person name="Zhang H."/>
            <person name="O'Toole P.W."/>
        </authorList>
    </citation>
    <scope>NUCLEOTIDE SEQUENCE [LARGE SCALE GENOMIC DNA]</scope>
    <source>
        <strain evidence="7 8">DSM 13238</strain>
    </source>
</reference>
<keyword evidence="3 5" id="KW-0346">Stress response</keyword>
<organism evidence="7 8">
    <name type="scientific">Companilactobacillus paralimentarius DSM 13238 = JCM 10415</name>
    <dbReference type="NCBI Taxonomy" id="1122151"/>
    <lineage>
        <taxon>Bacteria</taxon>
        <taxon>Bacillati</taxon>
        <taxon>Bacillota</taxon>
        <taxon>Bacilli</taxon>
        <taxon>Lactobacillales</taxon>
        <taxon>Lactobacillaceae</taxon>
        <taxon>Companilactobacillus</taxon>
    </lineage>
</organism>
<gene>
    <name evidence="5" type="primary">hrcA</name>
    <name evidence="7" type="ORF">FD33_GL000295</name>
</gene>
<comment type="similarity">
    <text evidence="5">Belongs to the HrcA family.</text>
</comment>
<dbReference type="Gene3D" id="3.30.390.60">
    <property type="entry name" value="Heat-inducible transcription repressor hrca homolog, domain 3"/>
    <property type="match status" value="1"/>
</dbReference>
<keyword evidence="2 5" id="KW-0805">Transcription regulation</keyword>
<dbReference type="PANTHER" id="PTHR34824:SF1">
    <property type="entry name" value="HEAT-INDUCIBLE TRANSCRIPTION REPRESSOR HRCA"/>
    <property type="match status" value="1"/>
</dbReference>